<keyword evidence="2" id="KW-1185">Reference proteome</keyword>
<evidence type="ECO:0000313" key="2">
    <source>
        <dbReference type="Proteomes" id="UP000093336"/>
    </source>
</evidence>
<protein>
    <recommendedName>
        <fullName evidence="3">Coiled-coil protein</fullName>
    </recommendedName>
</protein>
<evidence type="ECO:0008006" key="3">
    <source>
        <dbReference type="Google" id="ProtNLM"/>
    </source>
</evidence>
<gene>
    <name evidence="1" type="ORF">A8135_01810</name>
</gene>
<dbReference type="Proteomes" id="UP000093336">
    <property type="component" value="Unassembled WGS sequence"/>
</dbReference>
<name>A0ABX2XTM4_9GAMM</name>
<accession>A0ABX2XTM4</accession>
<organism evidence="1 2">
    <name type="scientific">Legionella jamestowniensis</name>
    <dbReference type="NCBI Taxonomy" id="455"/>
    <lineage>
        <taxon>Bacteria</taxon>
        <taxon>Pseudomonadati</taxon>
        <taxon>Pseudomonadota</taxon>
        <taxon>Gammaproteobacteria</taxon>
        <taxon>Legionellales</taxon>
        <taxon>Legionellaceae</taxon>
        <taxon>Legionella</taxon>
    </lineage>
</organism>
<dbReference type="RefSeq" id="WP_065620855.1">
    <property type="nucleotide sequence ID" value="NZ_LYOZ01000018.1"/>
</dbReference>
<sequence length="90" mass="10701">MKLKHYILAEHQPLKSKMMAVDTQLYSHSRQVEKISKDIERIKVLKDRLIEIQLKKDDIRAKKVICAKESNKLTHEIKTLSKRKEKMLTM</sequence>
<reference evidence="1 2" key="1">
    <citation type="submission" date="2016-05" db="EMBL/GenBank/DDBJ databases">
        <authorList>
            <person name="Prochazka B."/>
            <person name="Indra A."/>
            <person name="Hasenberger P."/>
            <person name="Blaschitz M."/>
            <person name="Wagner L."/>
            <person name="Wewalka G."/>
            <person name="Sorschag S."/>
            <person name="Schmid D."/>
            <person name="Ruppitsch W."/>
        </authorList>
    </citation>
    <scope>NUCLEOTIDE SEQUENCE [LARGE SCALE GENOMIC DNA]</scope>
    <source>
        <strain evidence="1 2">974010_12</strain>
    </source>
</reference>
<comment type="caution">
    <text evidence="1">The sequence shown here is derived from an EMBL/GenBank/DDBJ whole genome shotgun (WGS) entry which is preliminary data.</text>
</comment>
<evidence type="ECO:0000313" key="1">
    <source>
        <dbReference type="EMBL" id="OCH97982.1"/>
    </source>
</evidence>
<proteinExistence type="predicted"/>
<dbReference type="EMBL" id="LYOZ01000018">
    <property type="protein sequence ID" value="OCH97982.1"/>
    <property type="molecule type" value="Genomic_DNA"/>
</dbReference>